<dbReference type="PROSITE" id="PS50893">
    <property type="entry name" value="ABC_TRANSPORTER_2"/>
    <property type="match status" value="1"/>
</dbReference>
<feature type="domain" description="ABC transporter" evidence="6">
    <location>
        <begin position="342"/>
        <end position="576"/>
    </location>
</feature>
<evidence type="ECO:0000256" key="2">
    <source>
        <dbReference type="ARBA" id="ARBA00022692"/>
    </source>
</evidence>
<dbReference type="GO" id="GO:0015421">
    <property type="term" value="F:ABC-type oligopeptide transporter activity"/>
    <property type="evidence" value="ECO:0007669"/>
    <property type="project" value="TreeGrafter"/>
</dbReference>
<feature type="transmembrane region" description="Helical" evidence="5">
    <location>
        <begin position="150"/>
        <end position="180"/>
    </location>
</feature>
<evidence type="ECO:0000256" key="4">
    <source>
        <dbReference type="ARBA" id="ARBA00023136"/>
    </source>
</evidence>
<comment type="caution">
    <text evidence="8">The sequence shown here is derived from an EMBL/GenBank/DDBJ whole genome shotgun (WGS) entry which is preliminary data.</text>
</comment>
<evidence type="ECO:0000259" key="6">
    <source>
        <dbReference type="PROSITE" id="PS50893"/>
    </source>
</evidence>
<dbReference type="Gene3D" id="3.40.50.300">
    <property type="entry name" value="P-loop containing nucleotide triphosphate hydrolases"/>
    <property type="match status" value="1"/>
</dbReference>
<dbReference type="SUPFAM" id="SSF90123">
    <property type="entry name" value="ABC transporter transmembrane region"/>
    <property type="match status" value="1"/>
</dbReference>
<evidence type="ECO:0000256" key="1">
    <source>
        <dbReference type="ARBA" id="ARBA00004651"/>
    </source>
</evidence>
<protein>
    <recommendedName>
        <fullName evidence="9">ABC transporter domain-containing protein</fullName>
    </recommendedName>
</protein>
<dbReference type="SUPFAM" id="SSF52540">
    <property type="entry name" value="P-loop containing nucleoside triphosphate hydrolases"/>
    <property type="match status" value="1"/>
</dbReference>
<keyword evidence="2 5" id="KW-0812">Transmembrane</keyword>
<evidence type="ECO:0000313" key="8">
    <source>
        <dbReference type="EMBL" id="EKE28459.1"/>
    </source>
</evidence>
<evidence type="ECO:0000256" key="3">
    <source>
        <dbReference type="ARBA" id="ARBA00022989"/>
    </source>
</evidence>
<dbReference type="InterPro" id="IPR036640">
    <property type="entry name" value="ABC1_TM_sf"/>
</dbReference>
<proteinExistence type="predicted"/>
<feature type="transmembrane region" description="Helical" evidence="5">
    <location>
        <begin position="279"/>
        <end position="302"/>
    </location>
</feature>
<dbReference type="InterPro" id="IPR027417">
    <property type="entry name" value="P-loop_NTPase"/>
</dbReference>
<comment type="subcellular location">
    <subcellularLocation>
        <location evidence="1">Cell membrane</location>
        <topology evidence="1">Multi-pass membrane protein</topology>
    </subcellularLocation>
</comment>
<dbReference type="GO" id="GO:0005886">
    <property type="term" value="C:plasma membrane"/>
    <property type="evidence" value="ECO:0007669"/>
    <property type="project" value="UniProtKB-SubCell"/>
</dbReference>
<accession>K2GDW2</accession>
<dbReference type="PANTHER" id="PTHR43394:SF1">
    <property type="entry name" value="ATP-BINDING CASSETTE SUB-FAMILY B MEMBER 10, MITOCHONDRIAL"/>
    <property type="match status" value="1"/>
</dbReference>
<dbReference type="Pfam" id="PF00005">
    <property type="entry name" value="ABC_tran"/>
    <property type="match status" value="1"/>
</dbReference>
<dbReference type="AlphaFoldDB" id="K2GDW2"/>
<sequence>MKNPYLNLLVNSYRFSKNRKKHYILVLVLFTISNSLMLLQPFIFGQMLNSIQKWWDGLIRNFVILLIAYSLIPVVFWIFHWSWRLIEKTNSFFISKNYKENIFSTVTRLPFSWHADYHSWETINKINKSSKALSGFSEENFMYIQTIIEFVWSLIWIAVISWYLSLGLALSTVLVVWIIIQFDKKLVLQYEKVIEKDHKVAGLLQDYISNIRTVITLHLEDFAKTELVRKIMDMFGDSRKNFISIEIKWFTVSMCVWVLEFAVLLIYGFHTFRSTGTILVGNLVIIFQFLGRFMGTFYNFAWQYETVVRQNTEFMSARYIFEDFENLVSKKEYPNLEDWKNISIERLNFKYNKNKRIILKDVSFHLKRWERVAFIWESWGWKSTMLSIMKWLYETSDLQISVDGKIYPDSGILSDITTLIPQDPEIFENTIRYNVTFWMEVDEKSIMKSIGLSNFDVVLSRLGKGLDTNIKEKWVNLSGWEKQRLALARWLFSAEWRTIIILDEPTSSVDTINEMEIYENIFEEYSWKSIISSIHKLHLLPMFDKVYLFEKWEIIESWTFDEAMSNKWWKIKAMWDSYQKSHKNSDSLSWQWQNLESNQFLMQDKIYK</sequence>
<feature type="transmembrane region" description="Helical" evidence="5">
    <location>
        <begin position="23"/>
        <end position="43"/>
    </location>
</feature>
<feature type="transmembrane region" description="Helical" evidence="5">
    <location>
        <begin position="247"/>
        <end position="267"/>
    </location>
</feature>
<organism evidence="8">
    <name type="scientific">uncultured bacterium</name>
    <name type="common">gcode 4</name>
    <dbReference type="NCBI Taxonomy" id="1234023"/>
    <lineage>
        <taxon>Bacteria</taxon>
        <taxon>environmental samples</taxon>
    </lineage>
</organism>
<dbReference type="GO" id="GO:0016887">
    <property type="term" value="F:ATP hydrolysis activity"/>
    <property type="evidence" value="ECO:0007669"/>
    <property type="project" value="InterPro"/>
</dbReference>
<dbReference type="Pfam" id="PF00664">
    <property type="entry name" value="ABC_membrane"/>
    <property type="match status" value="1"/>
</dbReference>
<evidence type="ECO:0000256" key="5">
    <source>
        <dbReference type="SAM" id="Phobius"/>
    </source>
</evidence>
<reference evidence="8" key="1">
    <citation type="journal article" date="2012" name="Science">
        <title>Fermentation, hydrogen, and sulfur metabolism in multiple uncultivated bacterial phyla.</title>
        <authorList>
            <person name="Wrighton K.C."/>
            <person name="Thomas B.C."/>
            <person name="Sharon I."/>
            <person name="Miller C.S."/>
            <person name="Castelle C.J."/>
            <person name="VerBerkmoes N.C."/>
            <person name="Wilkins M.J."/>
            <person name="Hettich R.L."/>
            <person name="Lipton M.S."/>
            <person name="Williams K.H."/>
            <person name="Long P.E."/>
            <person name="Banfield J.F."/>
        </authorList>
    </citation>
    <scope>NUCLEOTIDE SEQUENCE [LARGE SCALE GENOMIC DNA]</scope>
</reference>
<feature type="domain" description="ABC transmembrane type-1" evidence="7">
    <location>
        <begin position="24"/>
        <end position="309"/>
    </location>
</feature>
<dbReference type="InterPro" id="IPR003439">
    <property type="entry name" value="ABC_transporter-like_ATP-bd"/>
</dbReference>
<keyword evidence="4 5" id="KW-0472">Membrane</keyword>
<dbReference type="InterPro" id="IPR039421">
    <property type="entry name" value="Type_1_exporter"/>
</dbReference>
<gene>
    <name evidence="8" type="ORF">ACD_3C00055G0001</name>
</gene>
<evidence type="ECO:0000259" key="7">
    <source>
        <dbReference type="PROSITE" id="PS50929"/>
    </source>
</evidence>
<feature type="transmembrane region" description="Helical" evidence="5">
    <location>
        <begin position="58"/>
        <end position="79"/>
    </location>
</feature>
<name>K2GDW2_9BACT</name>
<dbReference type="EMBL" id="AMFJ01000329">
    <property type="protein sequence ID" value="EKE28459.1"/>
    <property type="molecule type" value="Genomic_DNA"/>
</dbReference>
<dbReference type="PANTHER" id="PTHR43394">
    <property type="entry name" value="ATP-DEPENDENT PERMEASE MDL1, MITOCHONDRIAL"/>
    <property type="match status" value="1"/>
</dbReference>
<dbReference type="InterPro" id="IPR011527">
    <property type="entry name" value="ABC1_TM_dom"/>
</dbReference>
<evidence type="ECO:0008006" key="9">
    <source>
        <dbReference type="Google" id="ProtNLM"/>
    </source>
</evidence>
<dbReference type="PROSITE" id="PS50929">
    <property type="entry name" value="ABC_TM1F"/>
    <property type="match status" value="1"/>
</dbReference>
<dbReference type="GO" id="GO:0005524">
    <property type="term" value="F:ATP binding"/>
    <property type="evidence" value="ECO:0007669"/>
    <property type="project" value="InterPro"/>
</dbReference>
<dbReference type="Gene3D" id="1.20.1560.10">
    <property type="entry name" value="ABC transporter type 1, transmembrane domain"/>
    <property type="match status" value="1"/>
</dbReference>
<keyword evidence="3 5" id="KW-1133">Transmembrane helix</keyword>